<evidence type="ECO:0000256" key="14">
    <source>
        <dbReference type="ARBA" id="ARBA00023221"/>
    </source>
</evidence>
<evidence type="ECO:0000313" key="21">
    <source>
        <dbReference type="Proteomes" id="UP000319731"/>
    </source>
</evidence>
<name>A0A507C819_9FUNG</name>
<sequence length="543" mass="61056">MVSTPVKSSTDGLKTRSSARKKTTSSTSATELASHLADEYSATSTPTRRSARLNPSSKIFTPNGHSPAATDKHEVESSNDMSGSNNHVSDAVLTNRKKDSAFDQKIIVEFGGTPGVIGIMLGFTALMYYFWICLEYYNGAMAHPSSLDDIVPFLQRMGHHVVKGAPPTVFSVSVYVGYILFSAFLSMTMPGPIVKGLPVPSLGYKQLDYLCNGVSSFYVTLVTSAVLHYYRILPLGSIIDNIGSIMTVAIISGWTASLLIYISAFVTKTTHRMSGNPFYDFFMGAVLNPRIGNLDLKMWAEIRVPWIILFYVSVSAAVKHYEETGVVGPNLWFMVLAHFLYVNACMKGEECIPTTWDIFYEKFGFMLCFWNLAGVPFSYCYSTMYLLKTTPGQNLSWSTPYLIFVYTLLVSGYYMWDTANSQKNRFRMQIAGTYIPRWTFPQLPWGTLVNPTYIKTKHGSLLLTSGWYGIARKIHYTADLMMALSWGLITGFGSFLPYFYVCFFTTVLVHRVTRDMERCAKKYGQDWEDYTTLVPWIFIPGIF</sequence>
<accession>A0A507C819</accession>
<evidence type="ECO:0000256" key="6">
    <source>
        <dbReference type="ARBA" id="ARBA00022857"/>
    </source>
</evidence>
<dbReference type="PANTHER" id="PTHR21257:SF31">
    <property type="entry name" value="DELTA(24(24(1)))-STEROL REDUCTASE ERG4"/>
    <property type="match status" value="1"/>
</dbReference>
<evidence type="ECO:0000256" key="15">
    <source>
        <dbReference type="ARBA" id="ARBA00029435"/>
    </source>
</evidence>
<dbReference type="RefSeq" id="XP_031027267.1">
    <property type="nucleotide sequence ID" value="XM_031166746.1"/>
</dbReference>
<keyword evidence="11" id="KW-0443">Lipid metabolism</keyword>
<keyword evidence="3" id="KW-0444">Lipid biosynthesis</keyword>
<keyword evidence="12 19" id="KW-0472">Membrane</keyword>
<keyword evidence="14" id="KW-0753">Steroid metabolism</keyword>
<feature type="compositionally biased region" description="Polar residues" evidence="18">
    <location>
        <begin position="1"/>
        <end position="12"/>
    </location>
</feature>
<comment type="similarity">
    <text evidence="2">Belongs to the ERG4/ERG24 family.</text>
</comment>
<dbReference type="AlphaFoldDB" id="A0A507C819"/>
<comment type="subcellular location">
    <subcellularLocation>
        <location evidence="1">Endoplasmic reticulum membrane</location>
        <topology evidence="1">Multi-pass membrane protein</topology>
    </subcellularLocation>
</comment>
<dbReference type="InterPro" id="IPR001171">
    <property type="entry name" value="ERG24_DHCR-like"/>
</dbReference>
<evidence type="ECO:0000256" key="9">
    <source>
        <dbReference type="ARBA" id="ARBA00023002"/>
    </source>
</evidence>
<feature type="transmembrane region" description="Helical" evidence="19">
    <location>
        <begin position="209"/>
        <end position="230"/>
    </location>
</feature>
<evidence type="ECO:0000256" key="4">
    <source>
        <dbReference type="ARBA" id="ARBA00022692"/>
    </source>
</evidence>
<feature type="compositionally biased region" description="Polar residues" evidence="18">
    <location>
        <begin position="41"/>
        <end position="64"/>
    </location>
</feature>
<dbReference type="EMBL" id="QEAO01000003">
    <property type="protein sequence ID" value="TPX37197.1"/>
    <property type="molecule type" value="Genomic_DNA"/>
</dbReference>
<organism evidence="20 21">
    <name type="scientific">Synchytrium microbalum</name>
    <dbReference type="NCBI Taxonomy" id="1806994"/>
    <lineage>
        <taxon>Eukaryota</taxon>
        <taxon>Fungi</taxon>
        <taxon>Fungi incertae sedis</taxon>
        <taxon>Chytridiomycota</taxon>
        <taxon>Chytridiomycota incertae sedis</taxon>
        <taxon>Chytridiomycetes</taxon>
        <taxon>Synchytriales</taxon>
        <taxon>Synchytriaceae</taxon>
        <taxon>Synchytrium</taxon>
    </lineage>
</organism>
<dbReference type="PROSITE" id="PS01018">
    <property type="entry name" value="STEROL_REDUCT_2"/>
    <property type="match status" value="1"/>
</dbReference>
<evidence type="ECO:0000256" key="3">
    <source>
        <dbReference type="ARBA" id="ARBA00022516"/>
    </source>
</evidence>
<keyword evidence="9" id="KW-0560">Oxidoreductase</keyword>
<feature type="transmembrane region" description="Helical" evidence="19">
    <location>
        <begin position="106"/>
        <end position="131"/>
    </location>
</feature>
<keyword evidence="6" id="KW-0521">NADP</keyword>
<evidence type="ECO:0000256" key="10">
    <source>
        <dbReference type="ARBA" id="ARBA00023011"/>
    </source>
</evidence>
<evidence type="ECO:0000256" key="5">
    <source>
        <dbReference type="ARBA" id="ARBA00022824"/>
    </source>
</evidence>
<evidence type="ECO:0000256" key="17">
    <source>
        <dbReference type="ARBA" id="ARBA00048918"/>
    </source>
</evidence>
<feature type="transmembrane region" description="Helical" evidence="19">
    <location>
        <begin position="363"/>
        <end position="387"/>
    </location>
</feature>
<evidence type="ECO:0000256" key="7">
    <source>
        <dbReference type="ARBA" id="ARBA00022955"/>
    </source>
</evidence>
<feature type="transmembrane region" description="Helical" evidence="19">
    <location>
        <begin position="480"/>
        <end position="501"/>
    </location>
</feature>
<evidence type="ECO:0000256" key="8">
    <source>
        <dbReference type="ARBA" id="ARBA00022989"/>
    </source>
</evidence>
<evidence type="ECO:0000313" key="20">
    <source>
        <dbReference type="EMBL" id="TPX37197.1"/>
    </source>
</evidence>
<dbReference type="GO" id="GO:0006696">
    <property type="term" value="P:ergosterol biosynthetic process"/>
    <property type="evidence" value="ECO:0007669"/>
    <property type="project" value="TreeGrafter"/>
</dbReference>
<comment type="caution">
    <text evidence="20">The sequence shown here is derived from an EMBL/GenBank/DDBJ whole genome shotgun (WGS) entry which is preliminary data.</text>
</comment>
<evidence type="ECO:0000256" key="1">
    <source>
        <dbReference type="ARBA" id="ARBA00004477"/>
    </source>
</evidence>
<keyword evidence="4 19" id="KW-0812">Transmembrane</keyword>
<dbReference type="EC" id="1.3.1.71" evidence="16"/>
<dbReference type="OrthoDB" id="5326588at2759"/>
<comment type="pathway">
    <text evidence="15">Steroid metabolism; ergosterol biosynthesis.</text>
</comment>
<dbReference type="PROSITE" id="PS01017">
    <property type="entry name" value="STEROL_REDUCT_1"/>
    <property type="match status" value="1"/>
</dbReference>
<dbReference type="GO" id="GO:0005789">
    <property type="term" value="C:endoplasmic reticulum membrane"/>
    <property type="evidence" value="ECO:0007669"/>
    <property type="project" value="UniProtKB-SubCell"/>
</dbReference>
<feature type="compositionally biased region" description="Polar residues" evidence="18">
    <location>
        <begin position="78"/>
        <end position="88"/>
    </location>
</feature>
<dbReference type="PANTHER" id="PTHR21257">
    <property type="entry name" value="DELTA(14)-STEROL REDUCTASE"/>
    <property type="match status" value="1"/>
</dbReference>
<feature type="transmembrane region" description="Helical" evidence="19">
    <location>
        <begin position="169"/>
        <end position="188"/>
    </location>
</feature>
<protein>
    <recommendedName>
        <fullName evidence="16">Delta(24(24(1)))-sterol reductase</fullName>
        <ecNumber evidence="16">1.3.1.71</ecNumber>
    </recommendedName>
</protein>
<comment type="catalytic activity">
    <reaction evidence="17">
        <text>ergosterol + NADP(+) = ergosta-5,7,22,24(28)-tetraen-3beta-ol + NADPH + H(+)</text>
        <dbReference type="Rhea" id="RHEA:18501"/>
        <dbReference type="ChEBI" id="CHEBI:15378"/>
        <dbReference type="ChEBI" id="CHEBI:16933"/>
        <dbReference type="ChEBI" id="CHEBI:18249"/>
        <dbReference type="ChEBI" id="CHEBI:57783"/>
        <dbReference type="ChEBI" id="CHEBI:58349"/>
        <dbReference type="EC" id="1.3.1.71"/>
    </reaction>
    <physiologicalReaction direction="right-to-left" evidence="17">
        <dbReference type="Rhea" id="RHEA:18503"/>
    </physiologicalReaction>
</comment>
<evidence type="ECO:0000256" key="13">
    <source>
        <dbReference type="ARBA" id="ARBA00023166"/>
    </source>
</evidence>
<dbReference type="GeneID" id="42002043"/>
<dbReference type="Proteomes" id="UP000319731">
    <property type="component" value="Unassembled WGS sequence"/>
</dbReference>
<evidence type="ECO:0000256" key="12">
    <source>
        <dbReference type="ARBA" id="ARBA00023136"/>
    </source>
</evidence>
<keyword evidence="8 19" id="KW-1133">Transmembrane helix</keyword>
<keyword evidence="10" id="KW-0756">Sterol biosynthesis</keyword>
<feature type="region of interest" description="Disordered" evidence="18">
    <location>
        <begin position="1"/>
        <end position="88"/>
    </location>
</feature>
<evidence type="ECO:0000256" key="19">
    <source>
        <dbReference type="SAM" id="Phobius"/>
    </source>
</evidence>
<feature type="transmembrane region" description="Helical" evidence="19">
    <location>
        <begin position="399"/>
        <end position="416"/>
    </location>
</feature>
<evidence type="ECO:0000256" key="11">
    <source>
        <dbReference type="ARBA" id="ARBA00023098"/>
    </source>
</evidence>
<gene>
    <name evidence="20" type="ORF">SmJEL517_g00818</name>
</gene>
<dbReference type="FunFam" id="1.20.120.1630:FF:000003">
    <property type="entry name" value="C-24(28) sterol reductase"/>
    <property type="match status" value="1"/>
</dbReference>
<dbReference type="Gene3D" id="1.20.120.1630">
    <property type="match status" value="1"/>
</dbReference>
<evidence type="ECO:0000256" key="2">
    <source>
        <dbReference type="ARBA" id="ARBA00005402"/>
    </source>
</evidence>
<evidence type="ECO:0000256" key="16">
    <source>
        <dbReference type="ARBA" id="ARBA00038892"/>
    </source>
</evidence>
<keyword evidence="7" id="KW-0752">Steroid biosynthesis</keyword>
<evidence type="ECO:0000256" key="18">
    <source>
        <dbReference type="SAM" id="MobiDB-lite"/>
    </source>
</evidence>
<keyword evidence="13" id="KW-1207">Sterol metabolism</keyword>
<dbReference type="STRING" id="1806994.A0A507C819"/>
<keyword evidence="21" id="KW-1185">Reference proteome</keyword>
<dbReference type="InterPro" id="IPR018083">
    <property type="entry name" value="Sterol_reductase_CS"/>
</dbReference>
<proteinExistence type="inferred from homology"/>
<keyword evidence="5" id="KW-0256">Endoplasmic reticulum</keyword>
<dbReference type="Pfam" id="PF01222">
    <property type="entry name" value="ERG4_ERG24"/>
    <property type="match status" value="1"/>
</dbReference>
<reference evidence="20 21" key="1">
    <citation type="journal article" date="2019" name="Sci. Rep.">
        <title>Comparative genomics of chytrid fungi reveal insights into the obligate biotrophic and pathogenic lifestyle of Synchytrium endobioticum.</title>
        <authorList>
            <person name="van de Vossenberg B.T.L.H."/>
            <person name="Warris S."/>
            <person name="Nguyen H.D.T."/>
            <person name="van Gent-Pelzer M.P.E."/>
            <person name="Joly D.L."/>
            <person name="van de Geest H.C."/>
            <person name="Bonants P.J.M."/>
            <person name="Smith D.S."/>
            <person name="Levesque C.A."/>
            <person name="van der Lee T.A.J."/>
        </authorList>
    </citation>
    <scope>NUCLEOTIDE SEQUENCE [LARGE SCALE GENOMIC DNA]</scope>
    <source>
        <strain evidence="20 21">JEL517</strain>
    </source>
</reference>
<dbReference type="GO" id="GO:0000246">
    <property type="term" value="F:Delta24(24-1) sterol reductase activity"/>
    <property type="evidence" value="ECO:0007669"/>
    <property type="project" value="UniProtKB-EC"/>
</dbReference>
<feature type="transmembrane region" description="Helical" evidence="19">
    <location>
        <begin position="242"/>
        <end position="266"/>
    </location>
</feature>